<reference evidence="1" key="1">
    <citation type="submission" date="2021-01" db="EMBL/GenBank/DDBJ databases">
        <title>Modified the classification status of verrucomicrobia.</title>
        <authorList>
            <person name="Feng X."/>
        </authorList>
    </citation>
    <scope>NUCLEOTIDE SEQUENCE</scope>
    <source>
        <strain evidence="1">JCM 18052</strain>
    </source>
</reference>
<name>A0A934R2F0_9BACT</name>
<dbReference type="SUPFAM" id="SSF141072">
    <property type="entry name" value="CalX-like"/>
    <property type="match status" value="1"/>
</dbReference>
<gene>
    <name evidence="1" type="ORF">JIN84_01460</name>
</gene>
<dbReference type="AlphaFoldDB" id="A0A934R2F0"/>
<dbReference type="InterPro" id="IPR001343">
    <property type="entry name" value="Hemolysn_Ca-bd"/>
</dbReference>
<dbReference type="InterPro" id="IPR038081">
    <property type="entry name" value="CalX-like_sf"/>
</dbReference>
<keyword evidence="2" id="KW-1185">Reference proteome</keyword>
<evidence type="ECO:0008006" key="3">
    <source>
        <dbReference type="Google" id="ProtNLM"/>
    </source>
</evidence>
<evidence type="ECO:0000313" key="2">
    <source>
        <dbReference type="Proteomes" id="UP000600139"/>
    </source>
</evidence>
<protein>
    <recommendedName>
        <fullName evidence="3">Calx-beta domain-containing protein</fullName>
    </recommendedName>
</protein>
<evidence type="ECO:0000313" key="1">
    <source>
        <dbReference type="EMBL" id="MBK1814275.1"/>
    </source>
</evidence>
<dbReference type="Gene3D" id="2.150.10.10">
    <property type="entry name" value="Serralysin-like metalloprotease, C-terminal"/>
    <property type="match status" value="1"/>
</dbReference>
<dbReference type="InterPro" id="IPR011049">
    <property type="entry name" value="Serralysin-like_metalloprot_C"/>
</dbReference>
<accession>A0A934R2F0</accession>
<organism evidence="1 2">
    <name type="scientific">Luteolibacter yonseiensis</name>
    <dbReference type="NCBI Taxonomy" id="1144680"/>
    <lineage>
        <taxon>Bacteria</taxon>
        <taxon>Pseudomonadati</taxon>
        <taxon>Verrucomicrobiota</taxon>
        <taxon>Verrucomicrobiia</taxon>
        <taxon>Verrucomicrobiales</taxon>
        <taxon>Verrucomicrobiaceae</taxon>
        <taxon>Luteolibacter</taxon>
    </lineage>
</organism>
<dbReference type="PRINTS" id="PR00313">
    <property type="entry name" value="CABNDNGRPT"/>
</dbReference>
<comment type="caution">
    <text evidence="1">The sequence shown here is derived from an EMBL/GenBank/DDBJ whole genome shotgun (WGS) entry which is preliminary data.</text>
</comment>
<dbReference type="EMBL" id="JAENIK010000002">
    <property type="protein sequence ID" value="MBK1814275.1"/>
    <property type="molecule type" value="Genomic_DNA"/>
</dbReference>
<dbReference type="Gene3D" id="2.60.40.2030">
    <property type="match status" value="1"/>
</dbReference>
<dbReference type="Proteomes" id="UP000600139">
    <property type="component" value="Unassembled WGS sequence"/>
</dbReference>
<dbReference type="GO" id="GO:0005509">
    <property type="term" value="F:calcium ion binding"/>
    <property type="evidence" value="ECO:0007669"/>
    <property type="project" value="InterPro"/>
</dbReference>
<sequence>MRGGFGKDKLSGGAGNDVLSGGAGDDLLTGGPGADRFVFGGVDLGRDQITDFDSANDILDLSAPFWGVTGDARNHITVRLDVNYGGEIPTLDSTLIVSRPDGSKQEIVLQNVVLGATELIRLIAEGHIRMGSLNIPTTVQVSLAPGSGTAPLGESVSQSFTVNLTRSGAGVSAALDVPLGLIQGSNRKFVVDGASSNDGPRSVVSFARGETTKTVTVHPVPDLETNGVSDLEVAVLPQFKYTVGGGSVARTVTDNPLVWLEITQANAVAGISQPARIVVRRNGGTTSALTVNYRLGGTAVSGTHFTIPDTTTVTIPAGVASKEIQISALASGLTAGPKALLVRLASKDRYLLGDPHEAVIYVGNTASETNGAGFDRWLATISRGSMTCRADLERLAPDRVADYLKAYAYGLKSVDDADKANIALRVVNGRPELTAAGQFNGADLKWDVEASDSLGGFSDATSTFVRNADPNGLKLLGPPIQQSGRSRFYRLSMKTEPGQLASSSISQTTGSSQYGMSGNANWNADAGTGALVSSGGNSGETNRIISNVTGPVSLDFEMEILGGNRNDSLVFYIDGVRQSETDSDAVKIRKNLTTAGKHLLMWEFTRGTGKAVIRNLAK</sequence>
<dbReference type="Pfam" id="PF00353">
    <property type="entry name" value="HemolysinCabind"/>
    <property type="match status" value="1"/>
</dbReference>
<dbReference type="SUPFAM" id="SSF51120">
    <property type="entry name" value="beta-Roll"/>
    <property type="match status" value="1"/>
</dbReference>
<dbReference type="InterPro" id="IPR018511">
    <property type="entry name" value="Hemolysin-typ_Ca-bd_CS"/>
</dbReference>
<proteinExistence type="predicted"/>
<dbReference type="PROSITE" id="PS00330">
    <property type="entry name" value="HEMOLYSIN_CALCIUM"/>
    <property type="match status" value="2"/>
</dbReference>